<name>A0A1M6V8U6_9BACT</name>
<feature type="domain" description="Glycoside hydrolase family 31 TIM barrel" evidence="5">
    <location>
        <begin position="275"/>
        <end position="598"/>
    </location>
</feature>
<dbReference type="GO" id="GO:0005975">
    <property type="term" value="P:carbohydrate metabolic process"/>
    <property type="evidence" value="ECO:0007669"/>
    <property type="project" value="InterPro"/>
</dbReference>
<evidence type="ECO:0000313" key="10">
    <source>
        <dbReference type="Proteomes" id="UP000185812"/>
    </source>
</evidence>
<protein>
    <submittedName>
        <fullName evidence="9">Alpha-glucosidase</fullName>
    </submittedName>
</protein>
<evidence type="ECO:0000256" key="4">
    <source>
        <dbReference type="RuleBase" id="RU361185"/>
    </source>
</evidence>
<dbReference type="SUPFAM" id="SSF51445">
    <property type="entry name" value="(Trans)glycosidases"/>
    <property type="match status" value="1"/>
</dbReference>
<evidence type="ECO:0000256" key="3">
    <source>
        <dbReference type="ARBA" id="ARBA00023295"/>
    </source>
</evidence>
<dbReference type="SUPFAM" id="SSF51011">
    <property type="entry name" value="Glycosyl hydrolase domain"/>
    <property type="match status" value="1"/>
</dbReference>
<dbReference type="InterPro" id="IPR033403">
    <property type="entry name" value="DUF5110"/>
</dbReference>
<gene>
    <name evidence="9" type="ORF">SAMN04488087_1946</name>
</gene>
<evidence type="ECO:0000259" key="6">
    <source>
        <dbReference type="Pfam" id="PF13802"/>
    </source>
</evidence>
<dbReference type="Pfam" id="PF21365">
    <property type="entry name" value="Glyco_hydro_31_3rd"/>
    <property type="match status" value="1"/>
</dbReference>
<evidence type="ECO:0000256" key="2">
    <source>
        <dbReference type="ARBA" id="ARBA00022801"/>
    </source>
</evidence>
<dbReference type="AlphaFoldDB" id="A0A1M6V8U6"/>
<comment type="similarity">
    <text evidence="1 4">Belongs to the glycosyl hydrolase 31 family.</text>
</comment>
<evidence type="ECO:0000256" key="1">
    <source>
        <dbReference type="ARBA" id="ARBA00007806"/>
    </source>
</evidence>
<dbReference type="SUPFAM" id="SSF74650">
    <property type="entry name" value="Galactose mutarotase-like"/>
    <property type="match status" value="1"/>
</dbReference>
<dbReference type="CDD" id="cd06604">
    <property type="entry name" value="GH31_glucosidase_II_MalA"/>
    <property type="match status" value="1"/>
</dbReference>
<sequence>MDVYRQLQVKIHGLPVLSVLYLWGDIAPNLTKGMEFLGALTEYQDIPGGLELQAGQARLRIRALADGIFQIWLHPDGQPFPAHPFSYAVRPECFAAAPPPVTCHLQESHLVLTQGSWRVVVQRDPVRLWFEGAAGVPLAADSFGMCWENAHVSVWKKRADGERFFGLGEKTGSLERTGRAYENWNTDDSGYDTRDDPLYKTIPFYLALRPTLNQRVEAYGIFFDNTFRSWFDFGGCAPEHVSFGADGGELVYYFLAGPAPADVLSRYTWLTGRFALPPRWALGYHQSRWSYYPEAVVRALVSEFRARRLPLDVVHLDIHYMDGYRIFTWDSHRFPNPHQLAEDLRKEGVRLVTIVDPGVKIDPGYPVHDEGLAENVFVRYPDGSLYEGNVWPGRCYFPDFTDPRARAWFGRYVGAFLRTGVAGFWCDMNEPSVFKGGTMPDLVVHCLEGRGGTHREAHNVYGLLMARSVWEAYRTHMPEQRPFVITRAAYAGVQRYACVWTGDNVADWSHLRQALTMMLSLGLSGQPFSGSDIGGFIGTPSPELYARWIQLGACSPLFRTHTAYGTPAQEPWSFGEEVEAIARKYLTWRYQLLPYLYTCFEEHQRTGLPVLRPLWLHYFDDPRTFEIDDSFLLGPHLLVAPVLEPGAQHRRVYLPAGRWYDFWSNRAYEGPDEILVEAPLDVLPVFVRAGTVLPLGPALQHTDEPCDTLQLHVYPGQGHSLLYEDDGHSWAYETGAFRRTTFMLEATSSALSLRVHVEGSYHSPIKRFHLCWHHGEGPTTLYVDGQPIASHYDATHQHITAELPAFFTHVHT</sequence>
<dbReference type="Gene3D" id="2.60.40.1180">
    <property type="entry name" value="Golgi alpha-mannosidase II"/>
    <property type="match status" value="2"/>
</dbReference>
<dbReference type="PROSITE" id="PS00129">
    <property type="entry name" value="GLYCOSYL_HYDROL_F31_1"/>
    <property type="match status" value="1"/>
</dbReference>
<dbReference type="GO" id="GO:0030246">
    <property type="term" value="F:carbohydrate binding"/>
    <property type="evidence" value="ECO:0007669"/>
    <property type="project" value="InterPro"/>
</dbReference>
<reference evidence="10" key="1">
    <citation type="submission" date="2016-11" db="EMBL/GenBank/DDBJ databases">
        <authorList>
            <person name="Varghese N."/>
            <person name="Submissions S."/>
        </authorList>
    </citation>
    <scope>NUCLEOTIDE SEQUENCE [LARGE SCALE GENOMIC DNA]</scope>
    <source>
        <strain evidence="10">DSM 22212</strain>
    </source>
</reference>
<dbReference type="PANTHER" id="PTHR22762">
    <property type="entry name" value="ALPHA-GLUCOSIDASE"/>
    <property type="match status" value="1"/>
</dbReference>
<evidence type="ECO:0000259" key="5">
    <source>
        <dbReference type="Pfam" id="PF01055"/>
    </source>
</evidence>
<proteinExistence type="inferred from homology"/>
<feature type="domain" description="DUF5110" evidence="7">
    <location>
        <begin position="708"/>
        <end position="774"/>
    </location>
</feature>
<dbReference type="InterPro" id="IPR017853">
    <property type="entry name" value="GH"/>
</dbReference>
<dbReference type="InterPro" id="IPR011013">
    <property type="entry name" value="Gal_mutarotase_sf_dom"/>
</dbReference>
<feature type="domain" description="Glycoside hydrolase family 31 N-terminal" evidence="6">
    <location>
        <begin position="59"/>
        <end position="232"/>
    </location>
</feature>
<keyword evidence="3 4" id="KW-0326">Glycosidase</keyword>
<dbReference type="InterPro" id="IPR013780">
    <property type="entry name" value="Glyco_hydro_b"/>
</dbReference>
<organism evidence="9 10">
    <name type="scientific">Rhodothermus profundi</name>
    <dbReference type="NCBI Taxonomy" id="633813"/>
    <lineage>
        <taxon>Bacteria</taxon>
        <taxon>Pseudomonadati</taxon>
        <taxon>Rhodothermota</taxon>
        <taxon>Rhodothermia</taxon>
        <taxon>Rhodothermales</taxon>
        <taxon>Rhodothermaceae</taxon>
        <taxon>Rhodothermus</taxon>
    </lineage>
</organism>
<dbReference type="Gene3D" id="3.20.20.80">
    <property type="entry name" value="Glycosidases"/>
    <property type="match status" value="1"/>
</dbReference>
<dbReference type="InterPro" id="IPR025887">
    <property type="entry name" value="Glyco_hydro_31_N_dom"/>
</dbReference>
<dbReference type="InterPro" id="IPR048395">
    <property type="entry name" value="Glyco_hydro_31_C"/>
</dbReference>
<feature type="domain" description="Glycosyl hydrolase family 31 C-terminal" evidence="8">
    <location>
        <begin position="607"/>
        <end position="693"/>
    </location>
</feature>
<accession>A0A1M6V8U6</accession>
<dbReference type="GO" id="GO:0004553">
    <property type="term" value="F:hydrolase activity, hydrolyzing O-glycosyl compounds"/>
    <property type="evidence" value="ECO:0007669"/>
    <property type="project" value="InterPro"/>
</dbReference>
<evidence type="ECO:0000313" key="9">
    <source>
        <dbReference type="EMBL" id="SHK77933.1"/>
    </source>
</evidence>
<keyword evidence="10" id="KW-1185">Reference proteome</keyword>
<dbReference type="InterPro" id="IPR030458">
    <property type="entry name" value="Glyco_hydro_31_AS"/>
</dbReference>
<dbReference type="STRING" id="633813.SAMN04488087_1946"/>
<dbReference type="InterPro" id="IPR000322">
    <property type="entry name" value="Glyco_hydro_31_TIM"/>
</dbReference>
<evidence type="ECO:0000259" key="8">
    <source>
        <dbReference type="Pfam" id="PF21365"/>
    </source>
</evidence>
<dbReference type="PANTHER" id="PTHR22762:SF120">
    <property type="entry name" value="HETEROGLYCAN GLUCOSIDASE 1"/>
    <property type="match status" value="1"/>
</dbReference>
<dbReference type="Pfam" id="PF01055">
    <property type="entry name" value="Glyco_hydro_31_2nd"/>
    <property type="match status" value="1"/>
</dbReference>
<evidence type="ECO:0000259" key="7">
    <source>
        <dbReference type="Pfam" id="PF17137"/>
    </source>
</evidence>
<dbReference type="CDD" id="cd14752">
    <property type="entry name" value="GH31_N"/>
    <property type="match status" value="1"/>
</dbReference>
<dbReference type="FunFam" id="2.60.40.1180:FF:000023">
    <property type="entry name" value="neutral alpha-glucosidase AB isoform X2"/>
    <property type="match status" value="1"/>
</dbReference>
<dbReference type="EMBL" id="FRAU01000006">
    <property type="protein sequence ID" value="SHK77933.1"/>
    <property type="molecule type" value="Genomic_DNA"/>
</dbReference>
<keyword evidence="2 4" id="KW-0378">Hydrolase</keyword>
<dbReference type="Gene3D" id="2.60.40.1760">
    <property type="entry name" value="glycosyl hydrolase (family 31)"/>
    <property type="match status" value="1"/>
</dbReference>
<dbReference type="Pfam" id="PF13802">
    <property type="entry name" value="Gal_mutarotas_2"/>
    <property type="match status" value="1"/>
</dbReference>
<dbReference type="Pfam" id="PF17137">
    <property type="entry name" value="DUF5110"/>
    <property type="match status" value="1"/>
</dbReference>
<dbReference type="Proteomes" id="UP000185812">
    <property type="component" value="Unassembled WGS sequence"/>
</dbReference>